<dbReference type="GO" id="GO:0005886">
    <property type="term" value="C:plasma membrane"/>
    <property type="evidence" value="ECO:0007669"/>
    <property type="project" value="UniProtKB-SubCell"/>
</dbReference>
<organism evidence="3 4">
    <name type="scientific">Cellvibrio polysaccharolyticus</name>
    <dbReference type="NCBI Taxonomy" id="2082724"/>
    <lineage>
        <taxon>Bacteria</taxon>
        <taxon>Pseudomonadati</taxon>
        <taxon>Pseudomonadota</taxon>
        <taxon>Gammaproteobacteria</taxon>
        <taxon>Cellvibrionales</taxon>
        <taxon>Cellvibrionaceae</taxon>
        <taxon>Cellvibrio</taxon>
    </lineage>
</organism>
<feature type="compositionally biased region" description="Basic and acidic residues" evidence="2">
    <location>
        <begin position="86"/>
        <end position="100"/>
    </location>
</feature>
<evidence type="ECO:0000313" key="3">
    <source>
        <dbReference type="EMBL" id="MBE8715674.1"/>
    </source>
</evidence>
<dbReference type="Proteomes" id="UP000652567">
    <property type="component" value="Unassembled WGS sequence"/>
</dbReference>
<dbReference type="PANTHER" id="PTHR33383">
    <property type="entry name" value="MEMBRANE PROTEIN INSERTION EFFICIENCY FACTOR-RELATED"/>
    <property type="match status" value="1"/>
</dbReference>
<name>A0A928V2Y8_9GAMM</name>
<sequence length="100" mass="11594">MRRACRHPQLTTPRDSSAMRWLAIKLIHVYRYLLSPWIGNQCRFYPTCSHYAEEAINLHGITKGSYLTVRRLLKCHPWHQGGLDPVPEKTTKSHPIDGSK</sequence>
<dbReference type="AlphaFoldDB" id="A0A928V2Y8"/>
<comment type="function">
    <text evidence="1">Could be involved in insertion of integral membrane proteins into the membrane.</text>
</comment>
<dbReference type="InterPro" id="IPR002696">
    <property type="entry name" value="Membr_insert_effic_factor_YidD"/>
</dbReference>
<gene>
    <name evidence="3" type="ORF">C4F51_00545</name>
</gene>
<evidence type="ECO:0000256" key="2">
    <source>
        <dbReference type="SAM" id="MobiDB-lite"/>
    </source>
</evidence>
<evidence type="ECO:0000256" key="1">
    <source>
        <dbReference type="HAMAP-Rule" id="MF_00386"/>
    </source>
</evidence>
<dbReference type="Pfam" id="PF01809">
    <property type="entry name" value="YidD"/>
    <property type="match status" value="1"/>
</dbReference>
<accession>A0A928V2Y8</accession>
<comment type="caution">
    <text evidence="3">The sequence shown here is derived from an EMBL/GenBank/DDBJ whole genome shotgun (WGS) entry which is preliminary data.</text>
</comment>
<proteinExistence type="inferred from homology"/>
<keyword evidence="4" id="KW-1185">Reference proteome</keyword>
<dbReference type="EMBL" id="PRDL01000001">
    <property type="protein sequence ID" value="MBE8715674.1"/>
    <property type="molecule type" value="Genomic_DNA"/>
</dbReference>
<dbReference type="NCBIfam" id="TIGR00278">
    <property type="entry name" value="membrane protein insertion efficiency factor YidD"/>
    <property type="match status" value="1"/>
</dbReference>
<dbReference type="SMART" id="SM01234">
    <property type="entry name" value="Haemolytic"/>
    <property type="match status" value="1"/>
</dbReference>
<dbReference type="PANTHER" id="PTHR33383:SF1">
    <property type="entry name" value="MEMBRANE PROTEIN INSERTION EFFICIENCY FACTOR-RELATED"/>
    <property type="match status" value="1"/>
</dbReference>
<dbReference type="HAMAP" id="MF_00386">
    <property type="entry name" value="UPF0161_YidD"/>
    <property type="match status" value="1"/>
</dbReference>
<protein>
    <recommendedName>
        <fullName evidence="1">Putative membrane protein insertion efficiency factor</fullName>
    </recommendedName>
</protein>
<keyword evidence="1" id="KW-0472">Membrane</keyword>
<feature type="region of interest" description="Disordered" evidence="2">
    <location>
        <begin position="80"/>
        <end position="100"/>
    </location>
</feature>
<keyword evidence="1" id="KW-1003">Cell membrane</keyword>
<comment type="similarity">
    <text evidence="1">Belongs to the UPF0161 family.</text>
</comment>
<evidence type="ECO:0000313" key="4">
    <source>
        <dbReference type="Proteomes" id="UP000652567"/>
    </source>
</evidence>
<comment type="subcellular location">
    <subcellularLocation>
        <location evidence="1">Cell membrane</location>
        <topology evidence="1">Peripheral membrane protein</topology>
        <orientation evidence="1">Cytoplasmic side</orientation>
    </subcellularLocation>
</comment>
<reference evidence="3" key="1">
    <citation type="submission" date="2018-07" db="EMBL/GenBank/DDBJ databases">
        <title>Genome assembly of strain Ka43.</title>
        <authorList>
            <person name="Kukolya J."/>
            <person name="Nagy I."/>
            <person name="Horvath B."/>
            <person name="Toth A."/>
        </authorList>
    </citation>
    <scope>NUCLEOTIDE SEQUENCE</scope>
    <source>
        <strain evidence="3">KB43</strain>
    </source>
</reference>